<evidence type="ECO:0000313" key="4">
    <source>
        <dbReference type="Proteomes" id="UP000273022"/>
    </source>
</evidence>
<comment type="caution">
    <text evidence="3">The sequence shown here is derived from an EMBL/GenBank/DDBJ whole genome shotgun (WGS) entry which is preliminary data.</text>
</comment>
<evidence type="ECO:0000256" key="2">
    <source>
        <dbReference type="ARBA" id="ARBA00022649"/>
    </source>
</evidence>
<dbReference type="PANTHER" id="PTHR33755">
    <property type="entry name" value="TOXIN PARE1-RELATED"/>
    <property type="match status" value="1"/>
</dbReference>
<name>A0A3A6U3F9_9GAMM</name>
<dbReference type="Gene3D" id="3.30.2310.20">
    <property type="entry name" value="RelE-like"/>
    <property type="match status" value="1"/>
</dbReference>
<dbReference type="InterPro" id="IPR007712">
    <property type="entry name" value="RelE/ParE_toxin"/>
</dbReference>
<evidence type="ECO:0000313" key="3">
    <source>
        <dbReference type="EMBL" id="RJY10421.1"/>
    </source>
</evidence>
<dbReference type="OrthoDB" id="573800at2"/>
<dbReference type="AlphaFoldDB" id="A0A3A6U3F9"/>
<keyword evidence="2" id="KW-1277">Toxin-antitoxin system</keyword>
<dbReference type="InterPro" id="IPR051803">
    <property type="entry name" value="TA_system_RelE-like_toxin"/>
</dbReference>
<dbReference type="EMBL" id="QYYH01000106">
    <property type="protein sequence ID" value="RJY10421.1"/>
    <property type="molecule type" value="Genomic_DNA"/>
</dbReference>
<keyword evidence="4" id="KW-1185">Reference proteome</keyword>
<protein>
    <submittedName>
        <fullName evidence="3">Type II toxin-antitoxin system RelE/ParE family toxin</fullName>
    </submittedName>
</protein>
<sequence>MQIKWTSKSASDLSRLFEFLAYVNRNTAAKTVQTLVDAPNRLIQQPFIGERLDSFTDRDVRRLIISSYEMRYEVTDDVLFILRIWHTREKR</sequence>
<dbReference type="SUPFAM" id="SSF143011">
    <property type="entry name" value="RelE-like"/>
    <property type="match status" value="1"/>
</dbReference>
<gene>
    <name evidence="3" type="ORF">D5R81_14765</name>
</gene>
<dbReference type="Proteomes" id="UP000273022">
    <property type="component" value="Unassembled WGS sequence"/>
</dbReference>
<organism evidence="3 4">
    <name type="scientific">Parashewanella spongiae</name>
    <dbReference type="NCBI Taxonomy" id="342950"/>
    <lineage>
        <taxon>Bacteria</taxon>
        <taxon>Pseudomonadati</taxon>
        <taxon>Pseudomonadota</taxon>
        <taxon>Gammaproteobacteria</taxon>
        <taxon>Alteromonadales</taxon>
        <taxon>Shewanellaceae</taxon>
        <taxon>Parashewanella</taxon>
    </lineage>
</organism>
<dbReference type="InterPro" id="IPR035093">
    <property type="entry name" value="RelE/ParE_toxin_dom_sf"/>
</dbReference>
<proteinExistence type="inferred from homology"/>
<dbReference type="Pfam" id="PF05016">
    <property type="entry name" value="ParE_toxin"/>
    <property type="match status" value="1"/>
</dbReference>
<comment type="similarity">
    <text evidence="1">Belongs to the RelE toxin family.</text>
</comment>
<reference evidence="3 4" key="1">
    <citation type="submission" date="2018-09" db="EMBL/GenBank/DDBJ databases">
        <title>Phylogeny of the Shewanellaceae, and recommendation for two new genera, Pseudoshewanella and Parashewanella.</title>
        <authorList>
            <person name="Wang G."/>
        </authorList>
    </citation>
    <scope>NUCLEOTIDE SEQUENCE [LARGE SCALE GENOMIC DNA]</scope>
    <source>
        <strain evidence="3 4">KCTC 22492</strain>
    </source>
</reference>
<evidence type="ECO:0000256" key="1">
    <source>
        <dbReference type="ARBA" id="ARBA00006226"/>
    </source>
</evidence>
<dbReference type="PANTHER" id="PTHR33755:SF7">
    <property type="entry name" value="TOXIN MODULE OF TOXIN-ANTITOXIN SYSTEM RELE_STBE FAMILY"/>
    <property type="match status" value="1"/>
</dbReference>
<dbReference type="RefSeq" id="WP_121854404.1">
    <property type="nucleotide sequence ID" value="NZ_CP037952.1"/>
</dbReference>
<accession>A0A3A6U3F9</accession>